<reference evidence="1" key="1">
    <citation type="journal article" date="2023" name="IScience">
        <title>Live-bearing cockroach genome reveals convergent evolutionary mechanisms linked to viviparity in insects and beyond.</title>
        <authorList>
            <person name="Fouks B."/>
            <person name="Harrison M.C."/>
            <person name="Mikhailova A.A."/>
            <person name="Marchal E."/>
            <person name="English S."/>
            <person name="Carruthers M."/>
            <person name="Jennings E.C."/>
            <person name="Chiamaka E.L."/>
            <person name="Frigard R.A."/>
            <person name="Pippel M."/>
            <person name="Attardo G.M."/>
            <person name="Benoit J.B."/>
            <person name="Bornberg-Bauer E."/>
            <person name="Tobe S.S."/>
        </authorList>
    </citation>
    <scope>NUCLEOTIDE SEQUENCE</scope>
    <source>
        <strain evidence="1">Stay&amp;Tobe</strain>
    </source>
</reference>
<feature type="non-terminal residue" evidence="1">
    <location>
        <position position="1"/>
    </location>
</feature>
<accession>A0AAD7Z4A2</accession>
<comment type="caution">
    <text evidence="1">The sequence shown here is derived from an EMBL/GenBank/DDBJ whole genome shotgun (WGS) entry which is preliminary data.</text>
</comment>
<evidence type="ECO:0000313" key="2">
    <source>
        <dbReference type="Proteomes" id="UP001233999"/>
    </source>
</evidence>
<keyword evidence="2" id="KW-1185">Reference proteome</keyword>
<evidence type="ECO:0000313" key="1">
    <source>
        <dbReference type="EMBL" id="KAJ9573693.1"/>
    </source>
</evidence>
<sequence length="100" mass="12055">FVSIFFLQFKRAYITHIKKSTGINLKIKIIIYYSRLINILKLNILWTYCIFLNCGYDVNISLSSSWAEFLRSNSLFDKRQFLYQLSHIQSFYKLNYSYVL</sequence>
<feature type="non-terminal residue" evidence="1">
    <location>
        <position position="100"/>
    </location>
</feature>
<proteinExistence type="predicted"/>
<organism evidence="1 2">
    <name type="scientific">Diploptera punctata</name>
    <name type="common">Pacific beetle cockroach</name>
    <dbReference type="NCBI Taxonomy" id="6984"/>
    <lineage>
        <taxon>Eukaryota</taxon>
        <taxon>Metazoa</taxon>
        <taxon>Ecdysozoa</taxon>
        <taxon>Arthropoda</taxon>
        <taxon>Hexapoda</taxon>
        <taxon>Insecta</taxon>
        <taxon>Pterygota</taxon>
        <taxon>Neoptera</taxon>
        <taxon>Polyneoptera</taxon>
        <taxon>Dictyoptera</taxon>
        <taxon>Blattodea</taxon>
        <taxon>Blaberoidea</taxon>
        <taxon>Blaberidae</taxon>
        <taxon>Diplopterinae</taxon>
        <taxon>Diploptera</taxon>
    </lineage>
</organism>
<dbReference type="AlphaFoldDB" id="A0AAD7Z4A2"/>
<gene>
    <name evidence="1" type="ORF">L9F63_008906</name>
</gene>
<name>A0AAD7Z4A2_DIPPU</name>
<protein>
    <submittedName>
        <fullName evidence="1">Uncharacterized protein</fullName>
    </submittedName>
</protein>
<reference evidence="1" key="2">
    <citation type="submission" date="2023-05" db="EMBL/GenBank/DDBJ databases">
        <authorList>
            <person name="Fouks B."/>
        </authorList>
    </citation>
    <scope>NUCLEOTIDE SEQUENCE</scope>
    <source>
        <strain evidence="1">Stay&amp;Tobe</strain>
        <tissue evidence="1">Testes</tissue>
    </source>
</reference>
<dbReference type="EMBL" id="JASPKZ010010685">
    <property type="protein sequence ID" value="KAJ9573693.1"/>
    <property type="molecule type" value="Genomic_DNA"/>
</dbReference>
<dbReference type="Proteomes" id="UP001233999">
    <property type="component" value="Unassembled WGS sequence"/>
</dbReference>